<evidence type="ECO:0000313" key="3">
    <source>
        <dbReference type="RefSeq" id="XP_032827743.1"/>
    </source>
</evidence>
<feature type="transmembrane region" description="Helical" evidence="1">
    <location>
        <begin position="291"/>
        <end position="314"/>
    </location>
</feature>
<feature type="transmembrane region" description="Helical" evidence="1">
    <location>
        <begin position="199"/>
        <end position="219"/>
    </location>
</feature>
<evidence type="ECO:0000313" key="2">
    <source>
        <dbReference type="Proteomes" id="UP001318040"/>
    </source>
</evidence>
<dbReference type="InterPro" id="IPR026508">
    <property type="entry name" value="TMEM164"/>
</dbReference>
<reference evidence="3" key="1">
    <citation type="submission" date="2025-08" db="UniProtKB">
        <authorList>
            <consortium name="RefSeq"/>
        </authorList>
    </citation>
    <scope>IDENTIFICATION</scope>
    <source>
        <tissue evidence="3">Sperm</tissue>
    </source>
</reference>
<dbReference type="AlphaFoldDB" id="A0AAJ7U0U2"/>
<dbReference type="Pfam" id="PF14808">
    <property type="entry name" value="TMEM164"/>
    <property type="match status" value="1"/>
</dbReference>
<keyword evidence="1" id="KW-1133">Transmembrane helix</keyword>
<proteinExistence type="predicted"/>
<dbReference type="Proteomes" id="UP001318040">
    <property type="component" value="Chromosome 47"/>
</dbReference>
<sequence>MQQQQQEAAWSLLALLPYCPWQAAQPDPALAATAAAVNGSGGGGGDPATPWLLSSGSLRDIAGGVLDVAYGGVNPDIAGNGGAACVAFLSPGQKIAESALVLGVSLAEMWVSWGRVRLCLGDLGQRGDAPHPRRAAATAAGGGGEGIVSAGRGALLGGDGAKRRRTPRCHGSLARSLLLTALCLTFGIEVGFKFATRTLIFLLNPCHVVTAIQIALLALPPCKTTVVLFRLHLHMLNGAILALLFPVVNTRLLPFETEIYYIQHIMMYIVPLYLLRSGGGAYAPEPLGDPWWALLATGLLFFYHFTVLQALALLTQVNLNNMLCPAVSDPFYGRWYRLCALFHQTALVLLHGKAVTVASRALEPALRAASAVFRPPTKKMD</sequence>
<dbReference type="PANTHER" id="PTHR20948:SF2">
    <property type="entry name" value="TRANSMEMBRANE PROTEIN 164"/>
    <property type="match status" value="1"/>
</dbReference>
<keyword evidence="1" id="KW-0472">Membrane</keyword>
<feature type="transmembrane region" description="Helical" evidence="1">
    <location>
        <begin position="173"/>
        <end position="192"/>
    </location>
</feature>
<accession>A0AAJ7U0U2</accession>
<feature type="transmembrane region" description="Helical" evidence="1">
    <location>
        <begin position="231"/>
        <end position="248"/>
    </location>
</feature>
<name>A0AAJ7U0U2_PETMA</name>
<dbReference type="KEGG" id="pmrn:116952471"/>
<keyword evidence="1 3" id="KW-0812">Transmembrane</keyword>
<keyword evidence="2" id="KW-1185">Reference proteome</keyword>
<organism evidence="2 3">
    <name type="scientific">Petromyzon marinus</name>
    <name type="common">Sea lamprey</name>
    <dbReference type="NCBI Taxonomy" id="7757"/>
    <lineage>
        <taxon>Eukaryota</taxon>
        <taxon>Metazoa</taxon>
        <taxon>Chordata</taxon>
        <taxon>Craniata</taxon>
        <taxon>Vertebrata</taxon>
        <taxon>Cyclostomata</taxon>
        <taxon>Hyperoartia</taxon>
        <taxon>Petromyzontiformes</taxon>
        <taxon>Petromyzontidae</taxon>
        <taxon>Petromyzon</taxon>
    </lineage>
</organism>
<dbReference type="RefSeq" id="XP_032827743.1">
    <property type="nucleotide sequence ID" value="XM_032971852.1"/>
</dbReference>
<gene>
    <name evidence="3" type="primary">TMEM164</name>
</gene>
<protein>
    <submittedName>
        <fullName evidence="3">Transmembrane protein 164</fullName>
    </submittedName>
</protein>
<dbReference type="CTD" id="84187"/>
<evidence type="ECO:0000256" key="1">
    <source>
        <dbReference type="SAM" id="Phobius"/>
    </source>
</evidence>
<dbReference type="PANTHER" id="PTHR20948">
    <property type="entry name" value="TRANSMEMBRANE PROTEIN 164"/>
    <property type="match status" value="1"/>
</dbReference>